<sequence length="288" mass="34020">MFGLFKKDKEEESDGTQNPEFIELVLKWDSFLLKIETRFNESLNHAEEAVMDNLLESDYDMSKTMRAWSGIKSQISGLSDKIETTFDDKVEPQMLAYVERWDLIDQDQKGVQLAESFYPRIERFEIELEGNVSQKFYNHAIAFLNEDFHCTQCSGKLEVKKDIFRSHYVSCGYCNTVNTFVPNDKIAEIRWVVENIAKHKAIKEWDEKIVAHNKCKSFRSLSKGDDKTKLAKAYDVWEIKEKAFWTKYFTERASFLPEYEETIEHDVSVKMDLYFYDDKKRSDLYINN</sequence>
<dbReference type="EMBL" id="JAEHFJ010000008">
    <property type="protein sequence ID" value="MBJ2175698.1"/>
    <property type="molecule type" value="Genomic_DNA"/>
</dbReference>
<comment type="caution">
    <text evidence="1">The sequence shown here is derived from an EMBL/GenBank/DDBJ whole genome shotgun (WGS) entry which is preliminary data.</text>
</comment>
<accession>A0ABS0WV43</accession>
<evidence type="ECO:0000313" key="2">
    <source>
        <dbReference type="Proteomes" id="UP000623301"/>
    </source>
</evidence>
<dbReference type="Proteomes" id="UP000623301">
    <property type="component" value="Unassembled WGS sequence"/>
</dbReference>
<protein>
    <submittedName>
        <fullName evidence="1">Uncharacterized protein</fullName>
    </submittedName>
</protein>
<dbReference type="RefSeq" id="WP_198842354.1">
    <property type="nucleotide sequence ID" value="NZ_JAEHFJ010000008.1"/>
</dbReference>
<organism evidence="1 2">
    <name type="scientific">Aureibaculum flavum</name>
    <dbReference type="NCBI Taxonomy" id="2795986"/>
    <lineage>
        <taxon>Bacteria</taxon>
        <taxon>Pseudomonadati</taxon>
        <taxon>Bacteroidota</taxon>
        <taxon>Flavobacteriia</taxon>
        <taxon>Flavobacteriales</taxon>
        <taxon>Flavobacteriaceae</taxon>
        <taxon>Aureibaculum</taxon>
    </lineage>
</organism>
<reference evidence="1 2" key="1">
    <citation type="submission" date="2020-12" db="EMBL/GenBank/DDBJ databases">
        <title>Aureibaculum luteum sp. nov. and Aureibaculum flavum sp. nov., novel members of the family Flavobacteriaceae isolated from Antarctic intertidal sediments.</title>
        <authorList>
            <person name="He X."/>
            <person name="Zhang X."/>
        </authorList>
    </citation>
    <scope>NUCLEOTIDE SEQUENCE [LARGE SCALE GENOMIC DNA]</scope>
    <source>
        <strain evidence="1 2">A20</strain>
    </source>
</reference>
<gene>
    <name evidence="1" type="ORF">JBL43_15705</name>
</gene>
<evidence type="ECO:0000313" key="1">
    <source>
        <dbReference type="EMBL" id="MBJ2175698.1"/>
    </source>
</evidence>
<keyword evidence="2" id="KW-1185">Reference proteome</keyword>
<name>A0ABS0WV43_9FLAO</name>
<proteinExistence type="predicted"/>